<protein>
    <submittedName>
        <fullName evidence="9">Carbohydrate ABC transporter permease</fullName>
    </submittedName>
</protein>
<dbReference type="PANTHER" id="PTHR43744">
    <property type="entry name" value="ABC TRANSPORTER PERMEASE PROTEIN MG189-RELATED-RELATED"/>
    <property type="match status" value="1"/>
</dbReference>
<evidence type="ECO:0000256" key="7">
    <source>
        <dbReference type="RuleBase" id="RU363032"/>
    </source>
</evidence>
<feature type="transmembrane region" description="Helical" evidence="7">
    <location>
        <begin position="65"/>
        <end position="86"/>
    </location>
</feature>
<dbReference type="Proteomes" id="UP000237947">
    <property type="component" value="Chromosome"/>
</dbReference>
<evidence type="ECO:0000313" key="9">
    <source>
        <dbReference type="EMBL" id="AVM42555.1"/>
    </source>
</evidence>
<evidence type="ECO:0000256" key="1">
    <source>
        <dbReference type="ARBA" id="ARBA00004651"/>
    </source>
</evidence>
<comment type="subcellular location">
    <subcellularLocation>
        <location evidence="1 7">Cell membrane</location>
        <topology evidence="1 7">Multi-pass membrane protein</topology>
    </subcellularLocation>
</comment>
<dbReference type="EMBL" id="CP027226">
    <property type="protein sequence ID" value="AVM42555.1"/>
    <property type="molecule type" value="Genomic_DNA"/>
</dbReference>
<gene>
    <name evidence="9" type="ORF">C5Q98_04680</name>
</gene>
<dbReference type="KEGG" id="fsa:C5Q98_04680"/>
<reference evidence="10" key="1">
    <citation type="submission" date="2018-02" db="EMBL/GenBank/DDBJ databases">
        <authorList>
            <person name="Holder M.E."/>
            <person name="Ajami N.J."/>
            <person name="Petrosino J.F."/>
        </authorList>
    </citation>
    <scope>NUCLEOTIDE SEQUENCE [LARGE SCALE GENOMIC DNA]</scope>
    <source>
        <strain evidence="10">CCUG 47711</strain>
    </source>
</reference>
<keyword evidence="3" id="KW-1003">Cell membrane</keyword>
<evidence type="ECO:0000259" key="8">
    <source>
        <dbReference type="PROSITE" id="PS50928"/>
    </source>
</evidence>
<evidence type="ECO:0000256" key="4">
    <source>
        <dbReference type="ARBA" id="ARBA00022692"/>
    </source>
</evidence>
<evidence type="ECO:0000256" key="6">
    <source>
        <dbReference type="ARBA" id="ARBA00023136"/>
    </source>
</evidence>
<evidence type="ECO:0000256" key="3">
    <source>
        <dbReference type="ARBA" id="ARBA00022475"/>
    </source>
</evidence>
<dbReference type="InterPro" id="IPR035906">
    <property type="entry name" value="MetI-like_sf"/>
</dbReference>
<dbReference type="PANTHER" id="PTHR43744:SF6">
    <property type="entry name" value="ABC TRANSPORTER PERMEASE PROTEIN YESQ-RELATED"/>
    <property type="match status" value="1"/>
</dbReference>
<keyword evidence="6 7" id="KW-0472">Membrane</keyword>
<keyword evidence="10" id="KW-1185">Reference proteome</keyword>
<dbReference type="OrthoDB" id="9787837at2"/>
<feature type="transmembrane region" description="Helical" evidence="7">
    <location>
        <begin position="345"/>
        <end position="365"/>
    </location>
</feature>
<accession>A0A2S0KNE1</accession>
<evidence type="ECO:0000313" key="10">
    <source>
        <dbReference type="Proteomes" id="UP000237947"/>
    </source>
</evidence>
<dbReference type="Pfam" id="PF00528">
    <property type="entry name" value="BPD_transp_1"/>
    <property type="match status" value="1"/>
</dbReference>
<evidence type="ECO:0000256" key="2">
    <source>
        <dbReference type="ARBA" id="ARBA00022448"/>
    </source>
</evidence>
<dbReference type="GO" id="GO:0055085">
    <property type="term" value="P:transmembrane transport"/>
    <property type="evidence" value="ECO:0007669"/>
    <property type="project" value="InterPro"/>
</dbReference>
<dbReference type="GO" id="GO:0005886">
    <property type="term" value="C:plasma membrane"/>
    <property type="evidence" value="ECO:0007669"/>
    <property type="project" value="UniProtKB-SubCell"/>
</dbReference>
<dbReference type="SUPFAM" id="SSF161098">
    <property type="entry name" value="MetI-like"/>
    <property type="match status" value="1"/>
</dbReference>
<proteinExistence type="inferred from homology"/>
<feature type="transmembrane region" description="Helical" evidence="7">
    <location>
        <begin position="216"/>
        <end position="237"/>
    </location>
</feature>
<feature type="transmembrane region" description="Helical" evidence="7">
    <location>
        <begin position="258"/>
        <end position="285"/>
    </location>
</feature>
<organism evidence="9 10">
    <name type="scientific">Fastidiosipila sanguinis</name>
    <dbReference type="NCBI Taxonomy" id="236753"/>
    <lineage>
        <taxon>Bacteria</taxon>
        <taxon>Bacillati</taxon>
        <taxon>Bacillota</taxon>
        <taxon>Clostridia</taxon>
        <taxon>Eubacteriales</taxon>
        <taxon>Oscillospiraceae</taxon>
        <taxon>Fastidiosipila</taxon>
    </lineage>
</organism>
<dbReference type="CDD" id="cd06261">
    <property type="entry name" value="TM_PBP2"/>
    <property type="match status" value="1"/>
</dbReference>
<sequence>MNRNDSIKINKNDNSQDLINLKSIRDPYGDDYSTFRKLPKKQREKIHRKHVRANSKKSYVFANKASSIFASIMRYALLICLGYLILNPIFKMISTAFTAPTELGSPTSIWIPAKLSKEHLYMAFRAMNYNATLPYTFFTVSIQVLLQLFSTMLAGYAFARVGFKGKRLLFILVILQIIVPAQAISLPQYLNFRNFDIFGLFKAITGQPLNLLNNPITLYILAITGQGLKSGIFIYIFRQGFINLPKELEDSAYVDGSGYLRTFFSIILPSAGSTLLTAAVLSFVWNWNDMYFVNMFASTPNNIMVKLNSATASMDQTLNSLVRNIDGATASQLELLVDSPLYKQAIADTMSLLTMIPVLVIYMVVQRWFIQSSTHAAVKG</sequence>
<feature type="domain" description="ABC transmembrane type-1" evidence="8">
    <location>
        <begin position="133"/>
        <end position="365"/>
    </location>
</feature>
<dbReference type="PROSITE" id="PS50928">
    <property type="entry name" value="ABC_TM1"/>
    <property type="match status" value="1"/>
</dbReference>
<comment type="similarity">
    <text evidence="7">Belongs to the binding-protein-dependent transport system permease family.</text>
</comment>
<evidence type="ECO:0000256" key="5">
    <source>
        <dbReference type="ARBA" id="ARBA00022989"/>
    </source>
</evidence>
<dbReference type="Gene3D" id="1.10.3720.10">
    <property type="entry name" value="MetI-like"/>
    <property type="match status" value="1"/>
</dbReference>
<dbReference type="InterPro" id="IPR000515">
    <property type="entry name" value="MetI-like"/>
</dbReference>
<keyword evidence="5 7" id="KW-1133">Transmembrane helix</keyword>
<feature type="transmembrane region" description="Helical" evidence="7">
    <location>
        <begin position="135"/>
        <end position="156"/>
    </location>
</feature>
<feature type="transmembrane region" description="Helical" evidence="7">
    <location>
        <begin position="168"/>
        <end position="190"/>
    </location>
</feature>
<keyword evidence="4 7" id="KW-0812">Transmembrane</keyword>
<keyword evidence="2 7" id="KW-0813">Transport</keyword>
<dbReference type="AlphaFoldDB" id="A0A2S0KNE1"/>
<name>A0A2S0KNE1_9FIRM</name>
<dbReference type="RefSeq" id="WP_106012511.1">
    <property type="nucleotide sequence ID" value="NZ_CP027226.1"/>
</dbReference>